<protein>
    <submittedName>
        <fullName evidence="6">Uncharacterized protein LOC125314829</fullName>
    </submittedName>
</protein>
<gene>
    <name evidence="6" type="primary">LOC125314829</name>
</gene>
<evidence type="ECO:0000256" key="1">
    <source>
        <dbReference type="ARBA" id="ARBA00022723"/>
    </source>
</evidence>
<evidence type="ECO:0000259" key="4">
    <source>
        <dbReference type="PROSITE" id="PS50081"/>
    </source>
</evidence>
<evidence type="ECO:0000256" key="3">
    <source>
        <dbReference type="ARBA" id="ARBA00022833"/>
    </source>
</evidence>
<keyword evidence="5" id="KW-1185">Reference proteome</keyword>
<dbReference type="PANTHER" id="PTHR46477:SF3">
    <property type="entry name" value="CYSTEINE_HISTIDINE-RICH C1 DOMAIN FAMILY PROTEIN"/>
    <property type="match status" value="1"/>
</dbReference>
<evidence type="ECO:0000256" key="2">
    <source>
        <dbReference type="ARBA" id="ARBA00022737"/>
    </source>
</evidence>
<dbReference type="Pfam" id="PF03107">
    <property type="entry name" value="C1_2"/>
    <property type="match status" value="1"/>
</dbReference>
<dbReference type="PROSITE" id="PS50081">
    <property type="entry name" value="ZF_DAG_PE_2"/>
    <property type="match status" value="1"/>
</dbReference>
<feature type="domain" description="Phorbol-ester/DAG-type" evidence="4">
    <location>
        <begin position="39"/>
        <end position="86"/>
    </location>
</feature>
<dbReference type="InterPro" id="IPR002219">
    <property type="entry name" value="PKC_DAG/PE"/>
</dbReference>
<dbReference type="Gene3D" id="3.30.60.20">
    <property type="match status" value="1"/>
</dbReference>
<name>A0ABM3HBQ7_9MYRT</name>
<dbReference type="SMART" id="SM00109">
    <property type="entry name" value="C1"/>
    <property type="match status" value="1"/>
</dbReference>
<dbReference type="RefSeq" id="XP_048134012.1">
    <property type="nucleotide sequence ID" value="XM_048278055.1"/>
</dbReference>
<dbReference type="Proteomes" id="UP000827889">
    <property type="component" value="Chromosome 4"/>
</dbReference>
<dbReference type="InterPro" id="IPR004146">
    <property type="entry name" value="DC1"/>
</dbReference>
<dbReference type="PANTHER" id="PTHR46477">
    <property type="entry name" value="CYSTEINE/HISTIDINE-RICH C1 DOMAIN FAMILY PROTEIN"/>
    <property type="match status" value="1"/>
</dbReference>
<evidence type="ECO:0000313" key="6">
    <source>
        <dbReference type="RefSeq" id="XP_048134012.1"/>
    </source>
</evidence>
<dbReference type="CDD" id="cd00029">
    <property type="entry name" value="C1"/>
    <property type="match status" value="1"/>
</dbReference>
<dbReference type="GeneID" id="125314829"/>
<organism evidence="5 6">
    <name type="scientific">Rhodamnia argentea</name>
    <dbReference type="NCBI Taxonomy" id="178133"/>
    <lineage>
        <taxon>Eukaryota</taxon>
        <taxon>Viridiplantae</taxon>
        <taxon>Streptophyta</taxon>
        <taxon>Embryophyta</taxon>
        <taxon>Tracheophyta</taxon>
        <taxon>Spermatophyta</taxon>
        <taxon>Magnoliopsida</taxon>
        <taxon>eudicotyledons</taxon>
        <taxon>Gunneridae</taxon>
        <taxon>Pentapetalae</taxon>
        <taxon>rosids</taxon>
        <taxon>malvids</taxon>
        <taxon>Myrtales</taxon>
        <taxon>Myrtaceae</taxon>
        <taxon>Myrtoideae</taxon>
        <taxon>Myrteae</taxon>
        <taxon>Australasian group</taxon>
        <taxon>Rhodamnia</taxon>
    </lineage>
</organism>
<dbReference type="SUPFAM" id="SSF57889">
    <property type="entry name" value="Cysteine-rich domain"/>
    <property type="match status" value="1"/>
</dbReference>
<dbReference type="InterPro" id="IPR046349">
    <property type="entry name" value="C1-like_sf"/>
</dbReference>
<sequence>MSILDFLCGLWDDLEALVLKLMFIFGDDAVADGSWIHPEHTLQPAERHDPFYCMACKEIGFVRSYSCEPCAVHVHKECMSPPPIMCHPLPDFGDLSFVRSVTTYDTDADDEGSGGKFCGACSKPLRGCGYMSADGKSSFHPCCLHLDRSIKVNGEKLKLKMENISMKCNWCKTVSTRARRAVIPSWSYVSKSKGRRFHVGCVQEMMCKSWRDGGIDQPVRGKEEDNTANFATCLSLNIELPIDEKEEREADPSESAMQTASDLIMKDVANGNTPFAAALRDQIIAALGNGLGALTEGVGSGSSELWDLTKRLWKLLLLKIHRGITQLADTPVGRAGRHVWTAVTQPSKLWELLRPVLRWVSSKLCELASRMLTGQSSPVGRLPYDGQNYLMDSI</sequence>
<reference evidence="6" key="1">
    <citation type="submission" date="2025-08" db="UniProtKB">
        <authorList>
            <consortium name="RefSeq"/>
        </authorList>
    </citation>
    <scope>IDENTIFICATION</scope>
    <source>
        <tissue evidence="6">Leaf</tissue>
    </source>
</reference>
<keyword evidence="3" id="KW-0862">Zinc</keyword>
<proteinExistence type="predicted"/>
<accession>A0ABM3HBQ7</accession>
<keyword evidence="1" id="KW-0479">Metal-binding</keyword>
<evidence type="ECO:0000313" key="5">
    <source>
        <dbReference type="Proteomes" id="UP000827889"/>
    </source>
</evidence>
<keyword evidence="2" id="KW-0677">Repeat</keyword>